<reference evidence="2 3" key="1">
    <citation type="submission" date="2016-11" db="EMBL/GenBank/DDBJ databases">
        <title>Trade-off between light-utilization and light-protection in marine flavobacteria.</title>
        <authorList>
            <person name="Kumagai Y."/>
        </authorList>
    </citation>
    <scope>NUCLEOTIDE SEQUENCE [LARGE SCALE GENOMIC DNA]</scope>
    <source>
        <strain evidence="2 3">JCM 13191</strain>
    </source>
</reference>
<evidence type="ECO:0000259" key="1">
    <source>
        <dbReference type="Pfam" id="PF08818"/>
    </source>
</evidence>
<organism evidence="2 3">
    <name type="scientific">Nonlabens spongiae</name>
    <dbReference type="NCBI Taxonomy" id="331648"/>
    <lineage>
        <taxon>Bacteria</taxon>
        <taxon>Pseudomonadati</taxon>
        <taxon>Bacteroidota</taxon>
        <taxon>Flavobacteriia</taxon>
        <taxon>Flavobacteriales</taxon>
        <taxon>Flavobacteriaceae</taxon>
        <taxon>Nonlabens</taxon>
    </lineage>
</organism>
<accession>A0A1W6MJ00</accession>
<proteinExistence type="predicted"/>
<dbReference type="Pfam" id="PF08818">
    <property type="entry name" value="DUF1801"/>
    <property type="match status" value="1"/>
</dbReference>
<sequence>MKAKVTNVFEYIELHPKWKEHLSLICEQIKKHPFEEHIKWGAPCFTYNGTNLVGLAGFKNHCAIWFHKGSLLSDPKDFLGNA</sequence>
<dbReference type="EMBL" id="CP019344">
    <property type="protein sequence ID" value="ARN77594.1"/>
    <property type="molecule type" value="Genomic_DNA"/>
</dbReference>
<dbReference type="STRING" id="331648.BST97_06080"/>
<protein>
    <recommendedName>
        <fullName evidence="1">YdhG-like domain-containing protein</fullName>
    </recommendedName>
</protein>
<dbReference type="InterPro" id="IPR014922">
    <property type="entry name" value="YdhG-like"/>
</dbReference>
<evidence type="ECO:0000313" key="3">
    <source>
        <dbReference type="Proteomes" id="UP000193431"/>
    </source>
</evidence>
<gene>
    <name evidence="2" type="ORF">BST97_06080</name>
</gene>
<dbReference type="Gene3D" id="3.90.1150.200">
    <property type="match status" value="1"/>
</dbReference>
<keyword evidence="3" id="KW-1185">Reference proteome</keyword>
<dbReference type="SUPFAM" id="SSF159888">
    <property type="entry name" value="YdhG-like"/>
    <property type="match status" value="1"/>
</dbReference>
<dbReference type="Proteomes" id="UP000193431">
    <property type="component" value="Chromosome"/>
</dbReference>
<name>A0A1W6MJ00_9FLAO</name>
<evidence type="ECO:0000313" key="2">
    <source>
        <dbReference type="EMBL" id="ARN77594.1"/>
    </source>
</evidence>
<dbReference type="RefSeq" id="WP_211277472.1">
    <property type="nucleotide sequence ID" value="NZ_CP019344.1"/>
</dbReference>
<feature type="domain" description="YdhG-like" evidence="1">
    <location>
        <begin position="19"/>
        <end position="79"/>
    </location>
</feature>
<dbReference type="AlphaFoldDB" id="A0A1W6MJ00"/>